<gene>
    <name evidence="11" type="ORF">ACFFTU_10575</name>
</gene>
<feature type="chain" id="PRO_5045296848" evidence="9">
    <location>
        <begin position="28"/>
        <end position="87"/>
    </location>
</feature>
<keyword evidence="12" id="KW-1185">Reference proteome</keyword>
<dbReference type="EMBL" id="JBHMCR010000006">
    <property type="protein sequence ID" value="MFB9520391.1"/>
    <property type="molecule type" value="Genomic_DNA"/>
</dbReference>
<evidence type="ECO:0000256" key="4">
    <source>
        <dbReference type="ARBA" id="ARBA00022729"/>
    </source>
</evidence>
<evidence type="ECO:0000256" key="7">
    <source>
        <dbReference type="PROSITE-ProRule" id="PRU01232"/>
    </source>
</evidence>
<sequence length="87" mass="8125">MKNLKKAAAVTLVAGGLVAAGAGAASATGPGHGHPGAVAEGKAVQSPGVGSGNLVQVPVDVPVNVVGNTVTVIGGLNPAFGNLGLNH</sequence>
<comment type="caution">
    <text evidence="11">The sequence shown here is derived from an EMBL/GenBank/DDBJ whole genome shotgun (WGS) entry which is preliminary data.</text>
</comment>
<evidence type="ECO:0000256" key="3">
    <source>
        <dbReference type="ARBA" id="ARBA00022525"/>
    </source>
</evidence>
<evidence type="ECO:0000256" key="6">
    <source>
        <dbReference type="ARBA" id="ARBA00023087"/>
    </source>
</evidence>
<dbReference type="RefSeq" id="WP_345224363.1">
    <property type="nucleotide sequence ID" value="NZ_BAAAXE010000013.1"/>
</dbReference>
<dbReference type="Proteomes" id="UP001589718">
    <property type="component" value="Unassembled WGS sequence"/>
</dbReference>
<dbReference type="InterPro" id="IPR005528">
    <property type="entry name" value="ChpA-H"/>
</dbReference>
<name>A0ABV5PB13_STRCM</name>
<evidence type="ECO:0000256" key="8">
    <source>
        <dbReference type="SAM" id="MobiDB-lite"/>
    </source>
</evidence>
<reference evidence="11 12" key="1">
    <citation type="submission" date="2024-09" db="EMBL/GenBank/DDBJ databases">
        <authorList>
            <person name="Sun Q."/>
            <person name="Mori K."/>
        </authorList>
    </citation>
    <scope>NUCLEOTIDE SEQUENCE [LARGE SCALE GENOMIC DNA]</scope>
    <source>
        <strain evidence="11 12">JCM 4362</strain>
    </source>
</reference>
<feature type="signal peptide" evidence="9">
    <location>
        <begin position="1"/>
        <end position="27"/>
    </location>
</feature>
<feature type="compositionally biased region" description="Low complexity" evidence="8">
    <location>
        <begin position="23"/>
        <end position="39"/>
    </location>
</feature>
<feature type="domain" description="Chaplin" evidence="10">
    <location>
        <begin position="46"/>
        <end position="86"/>
    </location>
</feature>
<evidence type="ECO:0000256" key="5">
    <source>
        <dbReference type="ARBA" id="ARBA00022889"/>
    </source>
</evidence>
<evidence type="ECO:0000256" key="9">
    <source>
        <dbReference type="SAM" id="SignalP"/>
    </source>
</evidence>
<dbReference type="Pfam" id="PF03777">
    <property type="entry name" value="ChpA-C"/>
    <property type="match status" value="1"/>
</dbReference>
<keyword evidence="3" id="KW-0964">Secreted</keyword>
<protein>
    <submittedName>
        <fullName evidence="11">Chaplin family protein</fullName>
    </submittedName>
</protein>
<comment type="subcellular location">
    <subcellularLocation>
        <location evidence="1">Secreted</location>
        <location evidence="1">Cell wall</location>
    </subcellularLocation>
</comment>
<evidence type="ECO:0000313" key="11">
    <source>
        <dbReference type="EMBL" id="MFB9520391.1"/>
    </source>
</evidence>
<dbReference type="PROSITE" id="PS51884">
    <property type="entry name" value="CHAPLIN"/>
    <property type="match status" value="1"/>
</dbReference>
<keyword evidence="5" id="KW-0130">Cell adhesion</keyword>
<feature type="region of interest" description="Disordered" evidence="8">
    <location>
        <begin position="23"/>
        <end position="44"/>
    </location>
</feature>
<organism evidence="11 12">
    <name type="scientific">Streptomyces cremeus</name>
    <dbReference type="NCBI Taxonomy" id="66881"/>
    <lineage>
        <taxon>Bacteria</taxon>
        <taxon>Bacillati</taxon>
        <taxon>Actinomycetota</taxon>
        <taxon>Actinomycetes</taxon>
        <taxon>Kitasatosporales</taxon>
        <taxon>Streptomycetaceae</taxon>
        <taxon>Streptomyces</taxon>
    </lineage>
</organism>
<evidence type="ECO:0000259" key="10">
    <source>
        <dbReference type="PROSITE" id="PS51884"/>
    </source>
</evidence>
<evidence type="ECO:0000256" key="1">
    <source>
        <dbReference type="ARBA" id="ARBA00004191"/>
    </source>
</evidence>
<evidence type="ECO:0000256" key="2">
    <source>
        <dbReference type="ARBA" id="ARBA00022512"/>
    </source>
</evidence>
<evidence type="ECO:0000313" key="12">
    <source>
        <dbReference type="Proteomes" id="UP001589718"/>
    </source>
</evidence>
<proteinExistence type="predicted"/>
<keyword evidence="2" id="KW-0134">Cell wall</keyword>
<accession>A0ABV5PB13</accession>
<keyword evidence="4 9" id="KW-0732">Signal</keyword>
<keyword evidence="6 7" id="KW-0034">Amyloid</keyword>